<gene>
    <name evidence="8" type="ORF">INQ41_03350</name>
</gene>
<dbReference type="InterPro" id="IPR041395">
    <property type="entry name" value="McpB_HAMP_3rd"/>
</dbReference>
<dbReference type="GO" id="GO:0005886">
    <property type="term" value="C:plasma membrane"/>
    <property type="evidence" value="ECO:0007669"/>
    <property type="project" value="TreeGrafter"/>
</dbReference>
<keyword evidence="5" id="KW-0812">Transmembrane</keyword>
<dbReference type="Proteomes" id="UP000594059">
    <property type="component" value="Chromosome"/>
</dbReference>
<feature type="domain" description="HAMP" evidence="7">
    <location>
        <begin position="388"/>
        <end position="440"/>
    </location>
</feature>
<reference evidence="8 9" key="1">
    <citation type="submission" date="2020-10" db="EMBL/GenBank/DDBJ databases">
        <title>complete genome sequencing of Lysobacter sp. H21R20.</title>
        <authorList>
            <person name="Bae J.-W."/>
            <person name="Lee S.-Y."/>
        </authorList>
    </citation>
    <scope>NUCLEOTIDE SEQUENCE [LARGE SCALE GENOMIC DNA]</scope>
    <source>
        <strain evidence="8 9">H21R20</strain>
    </source>
</reference>
<organism evidence="8 9">
    <name type="scientific">Novilysobacter ciconiae</name>
    <dbReference type="NCBI Taxonomy" id="2781022"/>
    <lineage>
        <taxon>Bacteria</taxon>
        <taxon>Pseudomonadati</taxon>
        <taxon>Pseudomonadota</taxon>
        <taxon>Gammaproteobacteria</taxon>
        <taxon>Lysobacterales</taxon>
        <taxon>Lysobacteraceae</taxon>
        <taxon>Novilysobacter</taxon>
    </lineage>
</organism>
<dbReference type="PROSITE" id="PS50885">
    <property type="entry name" value="HAMP"/>
    <property type="match status" value="2"/>
</dbReference>
<dbReference type="InterPro" id="IPR051310">
    <property type="entry name" value="MCP_chemotaxis"/>
</dbReference>
<dbReference type="PROSITE" id="PS50111">
    <property type="entry name" value="CHEMOTAXIS_TRANSDUC_2"/>
    <property type="match status" value="1"/>
</dbReference>
<dbReference type="FunFam" id="1.10.287.950:FF:000002">
    <property type="entry name" value="Methyl-accepting chemotaxis protein"/>
    <property type="match status" value="1"/>
</dbReference>
<dbReference type="AlphaFoldDB" id="A0A7S6UH24"/>
<dbReference type="EMBL" id="CP063656">
    <property type="protein sequence ID" value="QOW20094.1"/>
    <property type="molecule type" value="Genomic_DNA"/>
</dbReference>
<dbReference type="SUPFAM" id="SSF158472">
    <property type="entry name" value="HAMP domain-like"/>
    <property type="match status" value="1"/>
</dbReference>
<dbReference type="RefSeq" id="WP_193986202.1">
    <property type="nucleotide sequence ID" value="NZ_CP063656.1"/>
</dbReference>
<keyword evidence="5" id="KW-1133">Transmembrane helix</keyword>
<evidence type="ECO:0000256" key="1">
    <source>
        <dbReference type="ARBA" id="ARBA00022481"/>
    </source>
</evidence>
<feature type="region of interest" description="Disordered" evidence="4">
    <location>
        <begin position="716"/>
        <end position="749"/>
    </location>
</feature>
<dbReference type="SMART" id="SM00304">
    <property type="entry name" value="HAMP"/>
    <property type="match status" value="2"/>
</dbReference>
<proteinExistence type="inferred from homology"/>
<evidence type="ECO:0000256" key="4">
    <source>
        <dbReference type="SAM" id="MobiDB-lite"/>
    </source>
</evidence>
<dbReference type="InterPro" id="IPR054421">
    <property type="entry name" value="McpB_HAMP_2nd"/>
</dbReference>
<feature type="domain" description="HAMP" evidence="7">
    <location>
        <begin position="207"/>
        <end position="259"/>
    </location>
</feature>
<feature type="transmembrane region" description="Helical" evidence="5">
    <location>
        <begin position="184"/>
        <end position="204"/>
    </location>
</feature>
<dbReference type="Pfam" id="PF12729">
    <property type="entry name" value="4HB_MCP_1"/>
    <property type="match status" value="1"/>
</dbReference>
<protein>
    <submittedName>
        <fullName evidence="8">MCP four helix bundle domain-containing protein</fullName>
    </submittedName>
</protein>
<dbReference type="Pfam" id="PF21927">
    <property type="entry name" value="McpB_HAMP_2"/>
    <property type="match status" value="1"/>
</dbReference>
<dbReference type="SMART" id="SM00283">
    <property type="entry name" value="MA"/>
    <property type="match status" value="1"/>
</dbReference>
<evidence type="ECO:0000313" key="9">
    <source>
        <dbReference type="Proteomes" id="UP000594059"/>
    </source>
</evidence>
<keyword evidence="5" id="KW-0472">Membrane</keyword>
<dbReference type="Gene3D" id="1.10.287.950">
    <property type="entry name" value="Methyl-accepting chemotaxis protein"/>
    <property type="match status" value="1"/>
</dbReference>
<dbReference type="GO" id="GO:0007165">
    <property type="term" value="P:signal transduction"/>
    <property type="evidence" value="ECO:0007669"/>
    <property type="project" value="UniProtKB-KW"/>
</dbReference>
<dbReference type="GO" id="GO:0006935">
    <property type="term" value="P:chemotaxis"/>
    <property type="evidence" value="ECO:0007669"/>
    <property type="project" value="UniProtKB-KW"/>
</dbReference>
<evidence type="ECO:0000313" key="8">
    <source>
        <dbReference type="EMBL" id="QOW20094.1"/>
    </source>
</evidence>
<dbReference type="PANTHER" id="PTHR43531:SF14">
    <property type="entry name" value="METHYL-ACCEPTING CHEMOTAXIS PROTEIN I-RELATED"/>
    <property type="match status" value="1"/>
</dbReference>
<evidence type="ECO:0000259" key="6">
    <source>
        <dbReference type="PROSITE" id="PS50111"/>
    </source>
</evidence>
<sequence>MFQNLKIGRRLTIGFAALTVLLIVLGAFAAQRMGSVQKTVQEITGQSVPAIRDMGKLATMLAEYRVSERGLVASYQDASKAAEYSAELEDGARDFSELAHRLEPTIIGAQEQQLFDDVLGKAERYFDNSRQLVEALAVGDFSPAERAGDLRQATADAVGVLLDYNIQDLDKAVAAQQAAYKLNLTAITVLLLVAVLIAGVFAFFTTRSIVRPLNDVLGVANAVSQGDLEHTIAHADQSEIGQLARAMRGMVVTLRGFADAQSEMARQHDLGAIDHRMAADQFPGAYGRMAGDINELVNAHIAVKMRAVAIVGDYARGDLSEDMERLPGQKAQVTAAVDAVKASTQAVTAEIKMLVDAAVAGDFSRRGDAERFEFVYRDAIEGLNSLMATADQGLNGIGALLLAVAEGDLHQRADESLPGHFGRLASDANLTVEKLSEIVGQIRQGSDAISSAASQIAAGNDDLSRRTEQQAASLEETASSMEELTSTVRQNAENARQANQLALGAAEVAGVGGEVVGRVVTTMTGINESSRKIVEIISVIDGIAFQTNILALNAAVEAARAGEQGRGFAVVASEVRSLAQRSAAAAKEIKTLIDDSVSKVEDGSVLVDQAGKTMNEIVRSVQRVTAIIADISAASQEQSTGIEQVNQVITHMDEGTQQNAALVEEATAAARSLEQQSGQLVQTVAAFRLDVDPYHQRLPAASIGPIHELTGAIRTSGRSASAQPELGSARGMRVPPKAAAGNDQHWEEF</sequence>
<dbReference type="Gene3D" id="1.20.120.1530">
    <property type="match status" value="2"/>
</dbReference>
<dbReference type="InterPro" id="IPR024478">
    <property type="entry name" value="HlyB_4HB_MCP"/>
</dbReference>
<keyword evidence="1" id="KW-0488">Methylation</keyword>
<keyword evidence="3" id="KW-0807">Transducer</keyword>
<dbReference type="CDD" id="cd11386">
    <property type="entry name" value="MCP_signal"/>
    <property type="match status" value="1"/>
</dbReference>
<dbReference type="Pfam" id="PF18575">
    <property type="entry name" value="HAMP_N3"/>
    <property type="match status" value="1"/>
</dbReference>
<evidence type="ECO:0000256" key="3">
    <source>
        <dbReference type="PROSITE-ProRule" id="PRU00284"/>
    </source>
</evidence>
<dbReference type="KEGG" id="lcic:INQ41_03350"/>
<evidence type="ECO:0000256" key="5">
    <source>
        <dbReference type="SAM" id="Phobius"/>
    </source>
</evidence>
<dbReference type="PANTHER" id="PTHR43531">
    <property type="entry name" value="PROTEIN ICFG"/>
    <property type="match status" value="1"/>
</dbReference>
<dbReference type="InterPro" id="IPR004089">
    <property type="entry name" value="MCPsignal_dom"/>
</dbReference>
<dbReference type="Pfam" id="PF00672">
    <property type="entry name" value="HAMP"/>
    <property type="match status" value="1"/>
</dbReference>
<evidence type="ECO:0000256" key="2">
    <source>
        <dbReference type="ARBA" id="ARBA00029447"/>
    </source>
</evidence>
<dbReference type="InterPro" id="IPR003660">
    <property type="entry name" value="HAMP_dom"/>
</dbReference>
<accession>A0A7S6UH24</accession>
<dbReference type="SUPFAM" id="SSF58104">
    <property type="entry name" value="Methyl-accepting chemotaxis protein (MCP) signaling domain"/>
    <property type="match status" value="1"/>
</dbReference>
<feature type="domain" description="Methyl-accepting transducer" evidence="6">
    <location>
        <begin position="445"/>
        <end position="674"/>
    </location>
</feature>
<dbReference type="Pfam" id="PF00015">
    <property type="entry name" value="MCPsignal"/>
    <property type="match status" value="1"/>
</dbReference>
<comment type="similarity">
    <text evidence="2">Belongs to the methyl-accepting chemotaxis (MCP) protein family.</text>
</comment>
<name>A0A7S6UH24_9GAMM</name>
<dbReference type="CDD" id="cd06225">
    <property type="entry name" value="HAMP"/>
    <property type="match status" value="1"/>
</dbReference>
<keyword evidence="9" id="KW-1185">Reference proteome</keyword>
<evidence type="ECO:0000259" key="7">
    <source>
        <dbReference type="PROSITE" id="PS50885"/>
    </source>
</evidence>
<dbReference type="GO" id="GO:0004888">
    <property type="term" value="F:transmembrane signaling receptor activity"/>
    <property type="evidence" value="ECO:0007669"/>
    <property type="project" value="TreeGrafter"/>
</dbReference>